<keyword evidence="5" id="KW-1185">Reference proteome</keyword>
<gene>
    <name evidence="2" type="ORF">HHA03_15890</name>
    <name evidence="3" type="ORF">SAMN05421839_1054</name>
</gene>
<dbReference type="InterPro" id="IPR021377">
    <property type="entry name" value="DUF3006"/>
</dbReference>
<dbReference type="EMBL" id="BJWI01000023">
    <property type="protein sequence ID" value="GEM02057.1"/>
    <property type="molecule type" value="Genomic_DNA"/>
</dbReference>
<evidence type="ECO:0000256" key="1">
    <source>
        <dbReference type="SAM" id="MobiDB-lite"/>
    </source>
</evidence>
<dbReference type="AlphaFoldDB" id="A0A1I5MCK7"/>
<dbReference type="Pfam" id="PF11213">
    <property type="entry name" value="DUF3006"/>
    <property type="match status" value="1"/>
</dbReference>
<sequence>MKTVAVIDRFSDQDTAVILVESVQKEFVVKQAELPQEAKPNDYLDVEIIGQTLRIIGINHEETSSRKTSIQDKMAKLRAKNSGVSRRRR</sequence>
<evidence type="ECO:0000313" key="2">
    <source>
        <dbReference type="EMBL" id="GEM02057.1"/>
    </source>
</evidence>
<dbReference type="STRING" id="306540.SAMN05421839_1054"/>
<dbReference type="EMBL" id="FOXC01000005">
    <property type="protein sequence ID" value="SFP06696.1"/>
    <property type="molecule type" value="Genomic_DNA"/>
</dbReference>
<feature type="compositionally biased region" description="Basic and acidic residues" evidence="1">
    <location>
        <begin position="66"/>
        <end position="75"/>
    </location>
</feature>
<protein>
    <recommendedName>
        <fullName evidence="6">DUF3006 domain-containing protein</fullName>
    </recommendedName>
</protein>
<evidence type="ECO:0000313" key="3">
    <source>
        <dbReference type="EMBL" id="SFP06696.1"/>
    </source>
</evidence>
<proteinExistence type="predicted"/>
<dbReference type="Proteomes" id="UP000242243">
    <property type="component" value="Unassembled WGS sequence"/>
</dbReference>
<dbReference type="OrthoDB" id="2366034at2"/>
<reference evidence="3 4" key="1">
    <citation type="submission" date="2016-10" db="EMBL/GenBank/DDBJ databases">
        <authorList>
            <person name="de Groot N.N."/>
        </authorList>
    </citation>
    <scope>NUCLEOTIDE SEQUENCE [LARGE SCALE GENOMIC DNA]</scope>
    <source>
        <strain evidence="3 4">DSM 17073</strain>
    </source>
</reference>
<evidence type="ECO:0000313" key="5">
    <source>
        <dbReference type="Proteomes" id="UP000321547"/>
    </source>
</evidence>
<reference evidence="2 5" key="2">
    <citation type="submission" date="2019-07" db="EMBL/GenBank/DDBJ databases">
        <title>Whole genome shotgun sequence of Halolactibacillus halophilus NBRC 100868.</title>
        <authorList>
            <person name="Hosoyama A."/>
            <person name="Uohara A."/>
            <person name="Ohji S."/>
            <person name="Ichikawa N."/>
        </authorList>
    </citation>
    <scope>NUCLEOTIDE SEQUENCE [LARGE SCALE GENOMIC DNA]</scope>
    <source>
        <strain evidence="2 5">NBRC 100868</strain>
    </source>
</reference>
<accession>A0A1I5MCK7</accession>
<dbReference type="RefSeq" id="WP_159430095.1">
    <property type="nucleotide sequence ID" value="NZ_BJWI01000023.1"/>
</dbReference>
<name>A0A1I5MCK7_9BACI</name>
<dbReference type="Proteomes" id="UP000321547">
    <property type="component" value="Unassembled WGS sequence"/>
</dbReference>
<evidence type="ECO:0008006" key="6">
    <source>
        <dbReference type="Google" id="ProtNLM"/>
    </source>
</evidence>
<evidence type="ECO:0000313" key="4">
    <source>
        <dbReference type="Proteomes" id="UP000242243"/>
    </source>
</evidence>
<organism evidence="3 4">
    <name type="scientific">Halolactibacillus halophilus</name>
    <dbReference type="NCBI Taxonomy" id="306540"/>
    <lineage>
        <taxon>Bacteria</taxon>
        <taxon>Bacillati</taxon>
        <taxon>Bacillota</taxon>
        <taxon>Bacilli</taxon>
        <taxon>Bacillales</taxon>
        <taxon>Bacillaceae</taxon>
        <taxon>Halolactibacillus</taxon>
    </lineage>
</organism>
<feature type="region of interest" description="Disordered" evidence="1">
    <location>
        <begin position="66"/>
        <end position="89"/>
    </location>
</feature>